<dbReference type="GO" id="GO:0032259">
    <property type="term" value="P:methylation"/>
    <property type="evidence" value="ECO:0007669"/>
    <property type="project" value="UniProtKB-KW"/>
</dbReference>
<comment type="caution">
    <text evidence="2">The sequence shown here is derived from an EMBL/GenBank/DDBJ whole genome shotgun (WGS) entry which is preliminary data.</text>
</comment>
<accession>A0AAJ1BFB3</accession>
<dbReference type="InterPro" id="IPR025714">
    <property type="entry name" value="Methyltranfer_dom"/>
</dbReference>
<evidence type="ECO:0000313" key="3">
    <source>
        <dbReference type="Proteomes" id="UP001297581"/>
    </source>
</evidence>
<dbReference type="PANTHER" id="PTHR13369:SF0">
    <property type="entry name" value="GLUTATHIONE S-TRANSFERASE C-TERMINAL DOMAIN-CONTAINING PROTEIN"/>
    <property type="match status" value="1"/>
</dbReference>
<proteinExistence type="predicted"/>
<protein>
    <submittedName>
        <fullName evidence="2">SAM-dependent methyltransferase</fullName>
    </submittedName>
</protein>
<name>A0AAJ1BFB3_9GAMM</name>
<dbReference type="RefSeq" id="WP_240590089.1">
    <property type="nucleotide sequence ID" value="NZ_JAKUDL010000001.1"/>
</dbReference>
<dbReference type="GO" id="GO:0008168">
    <property type="term" value="F:methyltransferase activity"/>
    <property type="evidence" value="ECO:0007669"/>
    <property type="project" value="UniProtKB-KW"/>
</dbReference>
<organism evidence="2 3">
    <name type="scientific">Shewanella zhuhaiensis</name>
    <dbReference type="NCBI Taxonomy" id="2919576"/>
    <lineage>
        <taxon>Bacteria</taxon>
        <taxon>Pseudomonadati</taxon>
        <taxon>Pseudomonadota</taxon>
        <taxon>Gammaproteobacteria</taxon>
        <taxon>Alteromonadales</taxon>
        <taxon>Shewanellaceae</taxon>
        <taxon>Shewanella</taxon>
    </lineage>
</organism>
<dbReference type="Proteomes" id="UP001297581">
    <property type="component" value="Unassembled WGS sequence"/>
</dbReference>
<gene>
    <name evidence="2" type="ORF">MJ923_04650</name>
</gene>
<dbReference type="EMBL" id="JAKUDL010000001">
    <property type="protein sequence ID" value="MCH4293593.1"/>
    <property type="molecule type" value="Genomic_DNA"/>
</dbReference>
<reference evidence="2 3" key="1">
    <citation type="submission" date="2022-02" db="EMBL/GenBank/DDBJ databases">
        <title>The genome sequence of Shewanella sp. 3B26.</title>
        <authorList>
            <person name="Du J."/>
        </authorList>
    </citation>
    <scope>NUCLEOTIDE SEQUENCE [LARGE SCALE GENOMIC DNA]</scope>
    <source>
        <strain evidence="2 3">3B26</strain>
    </source>
</reference>
<keyword evidence="2" id="KW-0808">Transferase</keyword>
<keyword evidence="3" id="KW-1185">Reference proteome</keyword>
<feature type="domain" description="Methyltransferase" evidence="1">
    <location>
        <begin position="148"/>
        <end position="272"/>
    </location>
</feature>
<dbReference type="PANTHER" id="PTHR13369">
    <property type="match status" value="1"/>
</dbReference>
<evidence type="ECO:0000313" key="2">
    <source>
        <dbReference type="EMBL" id="MCH4293593.1"/>
    </source>
</evidence>
<dbReference type="AlphaFoldDB" id="A0AAJ1BFB3"/>
<keyword evidence="2" id="KW-0489">Methyltransferase</keyword>
<evidence type="ECO:0000259" key="1">
    <source>
        <dbReference type="Pfam" id="PF13679"/>
    </source>
</evidence>
<sequence length="440" mass="48708">MSSLSSQQTSQPTSDISPALELADVLRRLESLASTLEQGRCLWDLRTFECVDLPWESDFPALAQALWAIDDDHIEPLDRDQRGLCALLWPALEADLARRGELAWSKSLFDWTLPANPLDSRAENARYHPDTLLPAQTLSRFAAGIKGRKWEQISRFVAITAASSPALPVLEWCAGKGHLGRLMGAVTQMPVLSLELQQSLCEAGALEADKRAVKQRFVCADAFGDTAQVFDTNQHALALHACGELHLTLMRKAVAAGTEAISLSPCCYHLFASGDYCCISAAGRKSGLCLSRQALQLPLNHSLVAGDKANADRLKEVSWRLGFDSLQRTLRNQDEYLPLPSMRQSQLSGSFADFCHWAADYRGLTLPADFNAEPWLVLGLKRQQLTRRLDLAAHLFRPLIEQFLLLDRAAFLLEAGYRVSLSAFCAPQVTPRNALIEARR</sequence>
<dbReference type="Pfam" id="PF13679">
    <property type="entry name" value="Methyltransf_32"/>
    <property type="match status" value="1"/>
</dbReference>